<feature type="transmembrane region" description="Helical" evidence="1">
    <location>
        <begin position="124"/>
        <end position="148"/>
    </location>
</feature>
<gene>
    <name evidence="3" type="ORF">GJR99_13625</name>
</gene>
<keyword evidence="1" id="KW-1133">Transmembrane helix</keyword>
<keyword evidence="1" id="KW-0472">Membrane</keyword>
<comment type="caution">
    <text evidence="3">The sequence shown here is derived from an EMBL/GenBank/DDBJ whole genome shotgun (WGS) entry which is preliminary data.</text>
</comment>
<feature type="transmembrane region" description="Helical" evidence="1">
    <location>
        <begin position="61"/>
        <end position="82"/>
    </location>
</feature>
<feature type="domain" description="HPP transmembrane region" evidence="2">
    <location>
        <begin position="13"/>
        <end position="151"/>
    </location>
</feature>
<organism evidence="3 4">
    <name type="scientific">Haloferax marinum</name>
    <dbReference type="NCBI Taxonomy" id="2666143"/>
    <lineage>
        <taxon>Archaea</taxon>
        <taxon>Methanobacteriati</taxon>
        <taxon>Methanobacteriota</taxon>
        <taxon>Stenosarchaea group</taxon>
        <taxon>Halobacteria</taxon>
        <taxon>Halobacteriales</taxon>
        <taxon>Haloferacaceae</taxon>
        <taxon>Haloferax</taxon>
    </lineage>
</organism>
<dbReference type="RefSeq" id="WP_151113057.1">
    <property type="nucleotide sequence ID" value="NZ_WKJQ01000001.1"/>
</dbReference>
<dbReference type="OrthoDB" id="167785at2157"/>
<dbReference type="InterPro" id="IPR058581">
    <property type="entry name" value="TM_HPP"/>
</dbReference>
<protein>
    <submittedName>
        <fullName evidence="3">HPP family protein</fullName>
    </submittedName>
</protein>
<feature type="transmembrane region" description="Helical" evidence="1">
    <location>
        <begin position="94"/>
        <end position="112"/>
    </location>
</feature>
<evidence type="ECO:0000256" key="1">
    <source>
        <dbReference type="SAM" id="Phobius"/>
    </source>
</evidence>
<dbReference type="Pfam" id="PF04982">
    <property type="entry name" value="TM_HPP"/>
    <property type="match status" value="1"/>
</dbReference>
<evidence type="ECO:0000313" key="3">
    <source>
        <dbReference type="EMBL" id="MRW97607.1"/>
    </source>
</evidence>
<proteinExistence type="predicted"/>
<sequence>MERRGVETALFAGFLFTVLGVVAWATGKAFVFPSLGPSAFVLAFARPADRPGARRVVGGHVVGAVVGFLAYVLLAGGVTLTATPSAFSLDGLRLVASGLLSVVGTSWGMVATDTVHAPACATTLIVSLGVLSSVVEVGIIVVSVFLLVGVSEIVTRRSTSFGF</sequence>
<keyword evidence="1" id="KW-0812">Transmembrane</keyword>
<name>A0A6A8G9M6_9EURY</name>
<evidence type="ECO:0000259" key="2">
    <source>
        <dbReference type="Pfam" id="PF04982"/>
    </source>
</evidence>
<keyword evidence="4" id="KW-1185">Reference proteome</keyword>
<dbReference type="AlphaFoldDB" id="A0A6A8G9M6"/>
<reference evidence="3 4" key="1">
    <citation type="submission" date="2019-11" db="EMBL/GenBank/DDBJ databases">
        <title>Whole genome sequence of Haloferax sp. MBLA0078.</title>
        <authorList>
            <person name="Seo M.-J."/>
            <person name="Cho E.-S."/>
        </authorList>
    </citation>
    <scope>NUCLEOTIDE SEQUENCE [LARGE SCALE GENOMIC DNA]</scope>
    <source>
        <strain evidence="3 4">MBLA0078</strain>
    </source>
</reference>
<accession>A0A6A8G9M6</accession>
<dbReference type="Proteomes" id="UP000443423">
    <property type="component" value="Unassembled WGS sequence"/>
</dbReference>
<evidence type="ECO:0000313" key="4">
    <source>
        <dbReference type="Proteomes" id="UP000443423"/>
    </source>
</evidence>
<dbReference type="EMBL" id="WKJQ01000001">
    <property type="protein sequence ID" value="MRW97607.1"/>
    <property type="molecule type" value="Genomic_DNA"/>
</dbReference>